<evidence type="ECO:0000256" key="3">
    <source>
        <dbReference type="SAM" id="SignalP"/>
    </source>
</evidence>
<evidence type="ECO:0000256" key="1">
    <source>
        <dbReference type="ARBA" id="ARBA00022729"/>
    </source>
</evidence>
<dbReference type="InterPro" id="IPR025065">
    <property type="entry name" value="DUF4006"/>
</dbReference>
<dbReference type="Gene3D" id="2.60.40.1240">
    <property type="match status" value="1"/>
</dbReference>
<gene>
    <name evidence="4" type="ORF">HB847_02975</name>
</gene>
<accession>A0A841XVJ9</accession>
<feature type="chain" id="PRO_5038689423" evidence="3">
    <location>
        <begin position="19"/>
        <end position="154"/>
    </location>
</feature>
<dbReference type="PROSITE" id="PS51257">
    <property type="entry name" value="PROKAR_LIPOPROTEIN"/>
    <property type="match status" value="1"/>
</dbReference>
<sequence length="154" mass="16706">MKSITILLLSIILMMTLAACSTDQKTAQDNWKAQNINGVNINVKKISITKATEGDEKGKKILQVTLVGKNESPDVKAVDAFLLTIKNKEGKQLANYPSTNIGAILDPGEEITGDAFYVLEGEAPLQAVYQDPDKPKEKGSWEITDLSASKQNGK</sequence>
<dbReference type="EMBL" id="JAARPL010000002">
    <property type="protein sequence ID" value="MBC1371319.1"/>
    <property type="molecule type" value="Genomic_DNA"/>
</dbReference>
<evidence type="ECO:0000313" key="5">
    <source>
        <dbReference type="Proteomes" id="UP000591929"/>
    </source>
</evidence>
<proteinExistence type="predicted"/>
<feature type="signal peptide" evidence="3">
    <location>
        <begin position="1"/>
        <end position="18"/>
    </location>
</feature>
<organism evidence="4 5">
    <name type="scientific">Listeria booriae</name>
    <dbReference type="NCBI Taxonomy" id="1552123"/>
    <lineage>
        <taxon>Bacteria</taxon>
        <taxon>Bacillati</taxon>
        <taxon>Bacillota</taxon>
        <taxon>Bacilli</taxon>
        <taxon>Bacillales</taxon>
        <taxon>Listeriaceae</taxon>
        <taxon>Listeria</taxon>
    </lineage>
</organism>
<dbReference type="InterPro" id="IPR029050">
    <property type="entry name" value="Immunoprotect_excell_Ig-like"/>
</dbReference>
<protein>
    <submittedName>
        <fullName evidence="4">DUF4006 family protein</fullName>
    </submittedName>
</protein>
<comment type="caution">
    <text evidence="4">The sequence shown here is derived from an EMBL/GenBank/DDBJ whole genome shotgun (WGS) entry which is preliminary data.</text>
</comment>
<name>A0A841XVJ9_9LIST</name>
<feature type="compositionally biased region" description="Basic and acidic residues" evidence="2">
    <location>
        <begin position="131"/>
        <end position="140"/>
    </location>
</feature>
<dbReference type="AlphaFoldDB" id="A0A841XVJ9"/>
<keyword evidence="1 3" id="KW-0732">Signal</keyword>
<dbReference type="Proteomes" id="UP000591929">
    <property type="component" value="Unassembled WGS sequence"/>
</dbReference>
<feature type="region of interest" description="Disordered" evidence="2">
    <location>
        <begin position="128"/>
        <end position="154"/>
    </location>
</feature>
<evidence type="ECO:0000256" key="2">
    <source>
        <dbReference type="SAM" id="MobiDB-lite"/>
    </source>
</evidence>
<evidence type="ECO:0000313" key="4">
    <source>
        <dbReference type="EMBL" id="MBC1371319.1"/>
    </source>
</evidence>
<dbReference type="Pfam" id="PF13179">
    <property type="entry name" value="DUF4006"/>
    <property type="match status" value="1"/>
</dbReference>
<reference evidence="4 5" key="1">
    <citation type="submission" date="2020-03" db="EMBL/GenBank/DDBJ databases">
        <title>Soil Listeria distribution.</title>
        <authorList>
            <person name="Liao J."/>
            <person name="Wiedmann M."/>
        </authorList>
    </citation>
    <scope>NUCLEOTIDE SEQUENCE [LARGE SCALE GENOMIC DNA]</scope>
    <source>
        <strain evidence="4 5">FSL L7-1681</strain>
    </source>
</reference>